<feature type="region of interest" description="Disordered" evidence="1">
    <location>
        <begin position="80"/>
        <end position="232"/>
    </location>
</feature>
<sequence>MLARCPACHTVFRVRSEQLRAHHGQVRCGSCLLPFDALDNLIEDATPPAAPRTPEPAPDRSDRFFVLEDKAADTFSDQLDFELPDALVPQRAASGPRQEPEERTREPVFPPDTAEDVRQAAGVPSADQENINPAIDAQLAPAETDRSRPGPKRPSEEGPRRPVYHDGGRSWRDTDHREQPEPAGEAAPDTLMGLSTSPDRIEPGIPTPPRPEEDFPAEESTPALTEPPTDTEDEFADYAPPARPPARRGLTGLAIGLLSGMLAAQMLYLFRADLAREWPSLRPTLVNACHALGCKVGLPHIAGLISVESSDLQSEPGKAANLVLNATIRNRAPHPLAWPHLELTLTDARDRPLVRRVLTPQDWFPGADLEQGFAAGRDIAVTLPFSADGLGATGYRIYAFYP</sequence>
<dbReference type="EMBL" id="FTMD01000006">
    <property type="protein sequence ID" value="SIQ69626.1"/>
    <property type="molecule type" value="Genomic_DNA"/>
</dbReference>
<evidence type="ECO:0000256" key="1">
    <source>
        <dbReference type="SAM" id="MobiDB-lite"/>
    </source>
</evidence>
<dbReference type="STRING" id="34027.SAMN05421829_10659"/>
<accession>A0A1N6UWK4</accession>
<reference evidence="4" key="1">
    <citation type="submission" date="2017-01" db="EMBL/GenBank/DDBJ databases">
        <authorList>
            <person name="Varghese N."/>
            <person name="Submissions S."/>
        </authorList>
    </citation>
    <scope>NUCLEOTIDE SEQUENCE [LARGE SCALE GENOMIC DNA]</scope>
    <source>
        <strain evidence="4">ATCC 51758</strain>
    </source>
</reference>
<dbReference type="NCBIfam" id="TIGR02098">
    <property type="entry name" value="MJ0042_CXXC"/>
    <property type="match status" value="1"/>
</dbReference>
<dbReference type="AlphaFoldDB" id="A0A1N6UWK4"/>
<dbReference type="Pfam" id="PF11906">
    <property type="entry name" value="DUF3426"/>
    <property type="match status" value="1"/>
</dbReference>
<dbReference type="RefSeq" id="WP_076602072.1">
    <property type="nucleotide sequence ID" value="NZ_FTMD01000006.1"/>
</dbReference>
<dbReference type="InterPro" id="IPR011723">
    <property type="entry name" value="Znf/thioredoxin_put"/>
</dbReference>
<dbReference type="InterPro" id="IPR021834">
    <property type="entry name" value="DUF3426"/>
</dbReference>
<keyword evidence="4" id="KW-1185">Reference proteome</keyword>
<protein>
    <submittedName>
        <fullName evidence="3">MJ0042 family finger-like domain-containing protein</fullName>
    </submittedName>
</protein>
<proteinExistence type="predicted"/>
<evidence type="ECO:0000313" key="4">
    <source>
        <dbReference type="Proteomes" id="UP000186819"/>
    </source>
</evidence>
<dbReference type="Pfam" id="PF13717">
    <property type="entry name" value="Zn_ribbon_4"/>
    <property type="match status" value="1"/>
</dbReference>
<organism evidence="3 4">
    <name type="scientific">Aromatoleum tolulyticum</name>
    <dbReference type="NCBI Taxonomy" id="34027"/>
    <lineage>
        <taxon>Bacteria</taxon>
        <taxon>Pseudomonadati</taxon>
        <taxon>Pseudomonadota</taxon>
        <taxon>Betaproteobacteria</taxon>
        <taxon>Rhodocyclales</taxon>
        <taxon>Rhodocyclaceae</taxon>
        <taxon>Aromatoleum</taxon>
    </lineage>
</organism>
<name>A0A1N6UWK4_9RHOO</name>
<gene>
    <name evidence="3" type="ORF">SAMN05421829_10659</name>
</gene>
<evidence type="ECO:0000313" key="3">
    <source>
        <dbReference type="EMBL" id="SIQ69626.1"/>
    </source>
</evidence>
<dbReference type="Proteomes" id="UP000186819">
    <property type="component" value="Unassembled WGS sequence"/>
</dbReference>
<dbReference type="OrthoDB" id="5294582at2"/>
<evidence type="ECO:0000259" key="2">
    <source>
        <dbReference type="Pfam" id="PF13717"/>
    </source>
</evidence>
<feature type="domain" description="Zinc finger/thioredoxin putative" evidence="2">
    <location>
        <begin position="1"/>
        <end position="31"/>
    </location>
</feature>
<feature type="compositionally biased region" description="Basic and acidic residues" evidence="1">
    <location>
        <begin position="143"/>
        <end position="180"/>
    </location>
</feature>